<reference evidence="1 2" key="1">
    <citation type="journal article" date="2018" name="Nat. Biotechnol.">
        <title>A standardized bacterial taxonomy based on genome phylogeny substantially revises the tree of life.</title>
        <authorList>
            <person name="Parks D.H."/>
            <person name="Chuvochina M."/>
            <person name="Waite D.W."/>
            <person name="Rinke C."/>
            <person name="Skarshewski A."/>
            <person name="Chaumeil P.A."/>
            <person name="Hugenholtz P."/>
        </authorList>
    </citation>
    <scope>NUCLEOTIDE SEQUENCE [LARGE SCALE GENOMIC DNA]</scope>
    <source>
        <strain evidence="1">UBA9375</strain>
    </source>
</reference>
<dbReference type="PANTHER" id="PTHR12526">
    <property type="entry name" value="GLYCOSYLTRANSFERASE"/>
    <property type="match status" value="1"/>
</dbReference>
<dbReference type="SUPFAM" id="SSF53756">
    <property type="entry name" value="UDP-Glycosyltransferase/glycogen phosphorylase"/>
    <property type="match status" value="1"/>
</dbReference>
<dbReference type="Pfam" id="PF13692">
    <property type="entry name" value="Glyco_trans_1_4"/>
    <property type="match status" value="1"/>
</dbReference>
<organism evidence="1 2">
    <name type="scientific">Gimesia maris</name>
    <dbReference type="NCBI Taxonomy" id="122"/>
    <lineage>
        <taxon>Bacteria</taxon>
        <taxon>Pseudomonadati</taxon>
        <taxon>Planctomycetota</taxon>
        <taxon>Planctomycetia</taxon>
        <taxon>Planctomycetales</taxon>
        <taxon>Planctomycetaceae</taxon>
        <taxon>Gimesia</taxon>
    </lineage>
</organism>
<gene>
    <name evidence="1" type="ORF">DIT97_17480</name>
</gene>
<name>A0A3D3R7C3_9PLAN</name>
<proteinExistence type="predicted"/>
<dbReference type="Gene3D" id="3.40.50.2000">
    <property type="entry name" value="Glycogen Phosphorylase B"/>
    <property type="match status" value="2"/>
</dbReference>
<dbReference type="AlphaFoldDB" id="A0A3D3R7C3"/>
<sequence length="353" mass="41068">MRDIMRILFLISGNNVPSSRFRILNYLSYLRKSGIEYTVLTSYPEKYDHIRWLGYRLSFLLKYFIRYLHFLYASLKRFDIVFIERELFDHKNCHLELLFTGRFSKTVLDIDDAIFLRYPEKFRVLAEKVNLLIVGNQHLFEEARKHNDKAQLLPTSVITSKYPVKDYSQPPSEKPVIGWTGLDTNIPNLKLIVPALQRLAKEHDFVLCIISATPDPIQNLALNNVEVLHITWNQETEYQDLSAFDIGIMPLEDDEWSRFKCGLKLLQYMALGIPAVASPVGVNAQIIEQEQNGFFASTEEECYEILQHLLITPELRESVGLRGRKTVEEKFDVAKNSLLMKQYLEQVIDDSVK</sequence>
<dbReference type="Proteomes" id="UP000263642">
    <property type="component" value="Unassembled WGS sequence"/>
</dbReference>
<dbReference type="EMBL" id="DQAY01000107">
    <property type="protein sequence ID" value="HCO24725.1"/>
    <property type="molecule type" value="Genomic_DNA"/>
</dbReference>
<evidence type="ECO:0000313" key="2">
    <source>
        <dbReference type="Proteomes" id="UP000263642"/>
    </source>
</evidence>
<dbReference type="PANTHER" id="PTHR12526:SF630">
    <property type="entry name" value="GLYCOSYLTRANSFERASE"/>
    <property type="match status" value="1"/>
</dbReference>
<accession>A0A3D3R7C3</accession>
<protein>
    <recommendedName>
        <fullName evidence="3">Glycosyltransferase</fullName>
    </recommendedName>
</protein>
<dbReference type="CDD" id="cd03801">
    <property type="entry name" value="GT4_PimA-like"/>
    <property type="match status" value="1"/>
</dbReference>
<comment type="caution">
    <text evidence="1">The sequence shown here is derived from an EMBL/GenBank/DDBJ whole genome shotgun (WGS) entry which is preliminary data.</text>
</comment>
<evidence type="ECO:0000313" key="1">
    <source>
        <dbReference type="EMBL" id="HCO24725.1"/>
    </source>
</evidence>
<evidence type="ECO:0008006" key="3">
    <source>
        <dbReference type="Google" id="ProtNLM"/>
    </source>
</evidence>